<keyword evidence="1" id="KW-0805">Transcription regulation</keyword>
<keyword evidence="2" id="KW-0238">DNA-binding</keyword>
<proteinExistence type="predicted"/>
<sequence length="622" mass="68106">MESSRVPGVGGTEPEAADEGRGAARRPGTVQAVTRASRLLKVLAAAPAEGARLRDVAAAAELDRGTTHRLLLTLCDEGFVEQDRVAKTYRLGLDFFALASAASNRYDVQEVARQSLQRLAEATGDTAFFCLRGGNDYVCVDVKTGRYPIKTLPYDIGARVPLGVGATGVAILADLSAAEVQDILDANAPRFHRFTEGEARAAVEAALADCRRLGYAVYRHRQAPGQEPGQGQGITSLARSICDRRGRPVTALALSAISERMDEARIRELAEVLREAAAEIYAAMMRRPEALRHRSRWEESGDQNFGARVGAIDIVANLFTEAEVRGGQTGIDETFKRQVRMPEEVRDGVSIPRYKEKMARAGIDRSLLVAVRAGDLKIRGSFEISYERVAEVCAADPEQFSGLAGLDPFRGMQGLRDLETAVTELGFVGAHFYPHWFGLAPDDAKWYPYYAKCCELDVPVMLQVGHNLVYSRERRLPSVGRPICLDQVAIDFPELKIIGIHIGVPWTDEMISMAWKHENVFIGVDAYAPRHWPPQLVHYLNTYGAAKVLFGTDWPVIDPERAMREIGELGLRADSRQKLLRDNALRAPPPRAAGVPGAASAGPGGRLCGGRRRRTAATERRG</sequence>
<dbReference type="GO" id="GO:0016787">
    <property type="term" value="F:hydrolase activity"/>
    <property type="evidence" value="ECO:0007669"/>
    <property type="project" value="InterPro"/>
</dbReference>
<dbReference type="InterPro" id="IPR050707">
    <property type="entry name" value="HTH_MetabolicPath_Reg"/>
</dbReference>
<dbReference type="InterPro" id="IPR032466">
    <property type="entry name" value="Metal_Hydrolase"/>
</dbReference>
<evidence type="ECO:0000259" key="5">
    <source>
        <dbReference type="PROSITE" id="PS51077"/>
    </source>
</evidence>
<evidence type="ECO:0000259" key="6">
    <source>
        <dbReference type="PROSITE" id="PS51078"/>
    </source>
</evidence>
<dbReference type="OrthoDB" id="432010at2759"/>
<dbReference type="PANTHER" id="PTHR30136">
    <property type="entry name" value="HELIX-TURN-HELIX TRANSCRIPTIONAL REGULATOR, ICLR FAMILY"/>
    <property type="match status" value="1"/>
</dbReference>
<dbReference type="SMART" id="SM00346">
    <property type="entry name" value="HTH_ICLR"/>
    <property type="match status" value="1"/>
</dbReference>
<dbReference type="PROSITE" id="PS51078">
    <property type="entry name" value="ICLR_ED"/>
    <property type="match status" value="1"/>
</dbReference>
<evidence type="ECO:0000256" key="1">
    <source>
        <dbReference type="ARBA" id="ARBA00023015"/>
    </source>
</evidence>
<dbReference type="SUPFAM" id="SSF46785">
    <property type="entry name" value="Winged helix' DNA-binding domain"/>
    <property type="match status" value="1"/>
</dbReference>
<dbReference type="InterPro" id="IPR029016">
    <property type="entry name" value="GAF-like_dom_sf"/>
</dbReference>
<feature type="region of interest" description="Disordered" evidence="4">
    <location>
        <begin position="1"/>
        <end position="28"/>
    </location>
</feature>
<dbReference type="SUPFAM" id="SSF51556">
    <property type="entry name" value="Metallo-dependent hydrolases"/>
    <property type="match status" value="1"/>
</dbReference>
<dbReference type="PANTHER" id="PTHR30136:SF35">
    <property type="entry name" value="HTH-TYPE TRANSCRIPTIONAL REGULATOR RV1719"/>
    <property type="match status" value="1"/>
</dbReference>
<evidence type="ECO:0000256" key="2">
    <source>
        <dbReference type="ARBA" id="ARBA00023125"/>
    </source>
</evidence>
<dbReference type="Pfam" id="PF09339">
    <property type="entry name" value="HTH_IclR"/>
    <property type="match status" value="1"/>
</dbReference>
<dbReference type="Proteomes" id="UP000649617">
    <property type="component" value="Unassembled WGS sequence"/>
</dbReference>
<feature type="compositionally biased region" description="Low complexity" evidence="4">
    <location>
        <begin position="592"/>
        <end position="601"/>
    </location>
</feature>
<dbReference type="InterPro" id="IPR036388">
    <property type="entry name" value="WH-like_DNA-bd_sf"/>
</dbReference>
<dbReference type="FunFam" id="1.10.10.10:FF:000056">
    <property type="entry name" value="IclR family transcriptional regulator"/>
    <property type="match status" value="1"/>
</dbReference>
<feature type="region of interest" description="Disordered" evidence="4">
    <location>
        <begin position="586"/>
        <end position="622"/>
    </location>
</feature>
<protein>
    <submittedName>
        <fullName evidence="7">XynR protein</fullName>
    </submittedName>
</protein>
<comment type="caution">
    <text evidence="7">The sequence shown here is derived from an EMBL/GenBank/DDBJ whole genome shotgun (WGS) entry which is preliminary data.</text>
</comment>
<organism evidence="7 8">
    <name type="scientific">Symbiodinium pilosum</name>
    <name type="common">Dinoflagellate</name>
    <dbReference type="NCBI Taxonomy" id="2952"/>
    <lineage>
        <taxon>Eukaryota</taxon>
        <taxon>Sar</taxon>
        <taxon>Alveolata</taxon>
        <taxon>Dinophyceae</taxon>
        <taxon>Suessiales</taxon>
        <taxon>Symbiodiniaceae</taxon>
        <taxon>Symbiodinium</taxon>
    </lineage>
</organism>
<dbReference type="InterPro" id="IPR005471">
    <property type="entry name" value="Tscrpt_reg_IclR_N"/>
</dbReference>
<dbReference type="Gene3D" id="1.10.10.10">
    <property type="entry name" value="Winged helix-like DNA-binding domain superfamily/Winged helix DNA-binding domain"/>
    <property type="match status" value="1"/>
</dbReference>
<keyword evidence="3" id="KW-0804">Transcription</keyword>
<dbReference type="GO" id="GO:0003677">
    <property type="term" value="F:DNA binding"/>
    <property type="evidence" value="ECO:0007669"/>
    <property type="project" value="UniProtKB-KW"/>
</dbReference>
<evidence type="ECO:0000313" key="8">
    <source>
        <dbReference type="Proteomes" id="UP000649617"/>
    </source>
</evidence>
<gene>
    <name evidence="7" type="primary">xynR</name>
    <name evidence="7" type="ORF">SPIL2461_LOCUS10361</name>
</gene>
<dbReference type="Pfam" id="PF01614">
    <property type="entry name" value="IclR_C"/>
    <property type="match status" value="1"/>
</dbReference>
<reference evidence="7" key="1">
    <citation type="submission" date="2021-02" db="EMBL/GenBank/DDBJ databases">
        <authorList>
            <person name="Dougan E. K."/>
            <person name="Rhodes N."/>
            <person name="Thang M."/>
            <person name="Chan C."/>
        </authorList>
    </citation>
    <scope>NUCLEOTIDE SEQUENCE</scope>
</reference>
<evidence type="ECO:0000256" key="4">
    <source>
        <dbReference type="SAM" id="MobiDB-lite"/>
    </source>
</evidence>
<dbReference type="Pfam" id="PF04909">
    <property type="entry name" value="Amidohydro_2"/>
    <property type="match status" value="1"/>
</dbReference>
<dbReference type="GO" id="GO:0003700">
    <property type="term" value="F:DNA-binding transcription factor activity"/>
    <property type="evidence" value="ECO:0007669"/>
    <property type="project" value="TreeGrafter"/>
</dbReference>
<dbReference type="GO" id="GO:0045892">
    <property type="term" value="P:negative regulation of DNA-templated transcription"/>
    <property type="evidence" value="ECO:0007669"/>
    <property type="project" value="TreeGrafter"/>
</dbReference>
<dbReference type="EMBL" id="CAJNIZ010019128">
    <property type="protein sequence ID" value="CAE7421673.1"/>
    <property type="molecule type" value="Genomic_DNA"/>
</dbReference>
<dbReference type="Gene3D" id="3.20.20.140">
    <property type="entry name" value="Metal-dependent hydrolases"/>
    <property type="match status" value="1"/>
</dbReference>
<dbReference type="InterPro" id="IPR014757">
    <property type="entry name" value="Tscrpt_reg_IclR_C"/>
</dbReference>
<evidence type="ECO:0000313" key="7">
    <source>
        <dbReference type="EMBL" id="CAE7421673.1"/>
    </source>
</evidence>
<dbReference type="InterPro" id="IPR006680">
    <property type="entry name" value="Amidohydro-rel"/>
</dbReference>
<accession>A0A812R5V5</accession>
<keyword evidence="8" id="KW-1185">Reference proteome</keyword>
<dbReference type="AlphaFoldDB" id="A0A812R5V5"/>
<name>A0A812R5V5_SYMPI</name>
<dbReference type="PROSITE" id="PS51077">
    <property type="entry name" value="HTH_ICLR"/>
    <property type="match status" value="1"/>
</dbReference>
<feature type="domain" description="IclR-ED" evidence="6">
    <location>
        <begin position="94"/>
        <end position="286"/>
    </location>
</feature>
<feature type="domain" description="HTH iclR-type" evidence="5">
    <location>
        <begin position="30"/>
        <end position="93"/>
    </location>
</feature>
<dbReference type="SUPFAM" id="SSF55781">
    <property type="entry name" value="GAF domain-like"/>
    <property type="match status" value="1"/>
</dbReference>
<dbReference type="Gene3D" id="3.30.450.40">
    <property type="match status" value="1"/>
</dbReference>
<dbReference type="InterPro" id="IPR036390">
    <property type="entry name" value="WH_DNA-bd_sf"/>
</dbReference>
<evidence type="ECO:0000256" key="3">
    <source>
        <dbReference type="ARBA" id="ARBA00023163"/>
    </source>
</evidence>